<dbReference type="InterPro" id="IPR026913">
    <property type="entry name" value="METTL24"/>
</dbReference>
<dbReference type="KEGG" id="dpx:DAPPUDRAFT_111605"/>
<reference evidence="2 3" key="1">
    <citation type="journal article" date="2011" name="Science">
        <title>The ecoresponsive genome of Daphnia pulex.</title>
        <authorList>
            <person name="Colbourne J.K."/>
            <person name="Pfrender M.E."/>
            <person name="Gilbert D."/>
            <person name="Thomas W.K."/>
            <person name="Tucker A."/>
            <person name="Oakley T.H."/>
            <person name="Tokishita S."/>
            <person name="Aerts A."/>
            <person name="Arnold G.J."/>
            <person name="Basu M.K."/>
            <person name="Bauer D.J."/>
            <person name="Caceres C.E."/>
            <person name="Carmel L."/>
            <person name="Casola C."/>
            <person name="Choi J.H."/>
            <person name="Detter J.C."/>
            <person name="Dong Q."/>
            <person name="Dusheyko S."/>
            <person name="Eads B.D."/>
            <person name="Frohlich T."/>
            <person name="Geiler-Samerotte K.A."/>
            <person name="Gerlach D."/>
            <person name="Hatcher P."/>
            <person name="Jogdeo S."/>
            <person name="Krijgsveld J."/>
            <person name="Kriventseva E.V."/>
            <person name="Kultz D."/>
            <person name="Laforsch C."/>
            <person name="Lindquist E."/>
            <person name="Lopez J."/>
            <person name="Manak J.R."/>
            <person name="Muller J."/>
            <person name="Pangilinan J."/>
            <person name="Patwardhan R.P."/>
            <person name="Pitluck S."/>
            <person name="Pritham E.J."/>
            <person name="Rechtsteiner A."/>
            <person name="Rho M."/>
            <person name="Rogozin I.B."/>
            <person name="Sakarya O."/>
            <person name="Salamov A."/>
            <person name="Schaack S."/>
            <person name="Shapiro H."/>
            <person name="Shiga Y."/>
            <person name="Skalitzky C."/>
            <person name="Smith Z."/>
            <person name="Souvorov A."/>
            <person name="Sung W."/>
            <person name="Tang Z."/>
            <person name="Tsuchiya D."/>
            <person name="Tu H."/>
            <person name="Vos H."/>
            <person name="Wang M."/>
            <person name="Wolf Y.I."/>
            <person name="Yamagata H."/>
            <person name="Yamada T."/>
            <person name="Ye Y."/>
            <person name="Shaw J.R."/>
            <person name="Andrews J."/>
            <person name="Crease T.J."/>
            <person name="Tang H."/>
            <person name="Lucas S.M."/>
            <person name="Robertson H.M."/>
            <person name="Bork P."/>
            <person name="Koonin E.V."/>
            <person name="Zdobnov E.M."/>
            <person name="Grigoriev I.V."/>
            <person name="Lynch M."/>
            <person name="Boore J.L."/>
        </authorList>
    </citation>
    <scope>NUCLEOTIDE SEQUENCE [LARGE SCALE GENOMIC DNA]</scope>
</reference>
<dbReference type="PANTHER" id="PTHR32026:SF10">
    <property type="entry name" value="METHYLTRANSFERASE-LIKE PROTEIN 24-RELATED"/>
    <property type="match status" value="1"/>
</dbReference>
<dbReference type="Proteomes" id="UP000000305">
    <property type="component" value="Unassembled WGS sequence"/>
</dbReference>
<dbReference type="InterPro" id="IPR029063">
    <property type="entry name" value="SAM-dependent_MTases_sf"/>
</dbReference>
<proteinExistence type="predicted"/>
<feature type="domain" description="Methyltransferase" evidence="1">
    <location>
        <begin position="5"/>
        <end position="102"/>
    </location>
</feature>
<protein>
    <recommendedName>
        <fullName evidence="1">Methyltransferase domain-containing protein</fullName>
    </recommendedName>
</protein>
<name>E9H9S8_DAPPU</name>
<dbReference type="PhylomeDB" id="E9H9S8"/>
<dbReference type="OrthoDB" id="10006218at2759"/>
<dbReference type="EMBL" id="GL732609">
    <property type="protein sequence ID" value="EFX71451.1"/>
    <property type="molecule type" value="Genomic_DNA"/>
</dbReference>
<dbReference type="InParanoid" id="E9H9S8"/>
<dbReference type="OMA" id="WHAIPEM"/>
<accession>E9H9S8</accession>
<dbReference type="Pfam" id="PF13383">
    <property type="entry name" value="Methyltransf_22"/>
    <property type="match status" value="1"/>
</dbReference>
<dbReference type="AlphaFoldDB" id="E9H9S8"/>
<keyword evidence="3" id="KW-1185">Reference proteome</keyword>
<gene>
    <name evidence="2" type="ORF">DAPPUDRAFT_111605</name>
</gene>
<organism evidence="2 3">
    <name type="scientific">Daphnia pulex</name>
    <name type="common">Water flea</name>
    <dbReference type="NCBI Taxonomy" id="6669"/>
    <lineage>
        <taxon>Eukaryota</taxon>
        <taxon>Metazoa</taxon>
        <taxon>Ecdysozoa</taxon>
        <taxon>Arthropoda</taxon>
        <taxon>Crustacea</taxon>
        <taxon>Branchiopoda</taxon>
        <taxon>Diplostraca</taxon>
        <taxon>Cladocera</taxon>
        <taxon>Anomopoda</taxon>
        <taxon>Daphniidae</taxon>
        <taxon>Daphnia</taxon>
    </lineage>
</organism>
<sequence length="114" mass="13418">MARYGCQVYAFDPSMDMDHHNHSPGNVHFYNWGLGSRDEYEHHFNWTIHSLSSIYKKLSVRHGRRIIDYLKIDVEYSEWIALPDIIASGMLSNVRQLSMEVHLDKLLSLEQHFA</sequence>
<dbReference type="SUPFAM" id="SSF53335">
    <property type="entry name" value="S-adenosyl-L-methionine-dependent methyltransferases"/>
    <property type="match status" value="1"/>
</dbReference>
<evidence type="ECO:0000313" key="2">
    <source>
        <dbReference type="EMBL" id="EFX71451.1"/>
    </source>
</evidence>
<dbReference type="InterPro" id="IPR025714">
    <property type="entry name" value="Methyltranfer_dom"/>
</dbReference>
<dbReference type="PANTHER" id="PTHR32026">
    <property type="entry name" value="METHYLTRANSFERASE-LIKE PROTEIN 24"/>
    <property type="match status" value="1"/>
</dbReference>
<evidence type="ECO:0000313" key="3">
    <source>
        <dbReference type="Proteomes" id="UP000000305"/>
    </source>
</evidence>
<evidence type="ECO:0000259" key="1">
    <source>
        <dbReference type="Pfam" id="PF13383"/>
    </source>
</evidence>
<dbReference type="HOGENOM" id="CLU_2216414_0_0_1"/>